<dbReference type="GO" id="GO:0008195">
    <property type="term" value="F:phosphatidate phosphatase activity"/>
    <property type="evidence" value="ECO:0007669"/>
    <property type="project" value="TreeGrafter"/>
</dbReference>
<feature type="domain" description="Phosphatidic acid phosphatase type 2/haloperoxidase" evidence="7">
    <location>
        <begin position="93"/>
        <end position="237"/>
    </location>
</feature>
<feature type="transmembrane region" description="Helical" evidence="6">
    <location>
        <begin position="63"/>
        <end position="82"/>
    </location>
</feature>
<keyword evidence="5 6" id="KW-0472">Membrane</keyword>
<feature type="transmembrane region" description="Helical" evidence="6">
    <location>
        <begin position="164"/>
        <end position="186"/>
    </location>
</feature>
<dbReference type="CDD" id="cd03390">
    <property type="entry name" value="PAP2_containing_1_like"/>
    <property type="match status" value="1"/>
</dbReference>
<evidence type="ECO:0000259" key="7">
    <source>
        <dbReference type="SMART" id="SM00014"/>
    </source>
</evidence>
<accession>A0A6F9DQ83</accession>
<reference evidence="8" key="1">
    <citation type="submission" date="2020-04" db="EMBL/GenBank/DDBJ databases">
        <authorList>
            <person name="Neveu A P."/>
        </authorList>
    </citation>
    <scope>NUCLEOTIDE SEQUENCE</scope>
    <source>
        <tissue evidence="8">Whole embryo</tissue>
    </source>
</reference>
<dbReference type="GO" id="GO:0046839">
    <property type="term" value="P:phospholipid dephosphorylation"/>
    <property type="evidence" value="ECO:0007669"/>
    <property type="project" value="TreeGrafter"/>
</dbReference>
<name>A0A6F9DQ83_9ASCI</name>
<dbReference type="GO" id="GO:0006644">
    <property type="term" value="P:phospholipid metabolic process"/>
    <property type="evidence" value="ECO:0007669"/>
    <property type="project" value="UniProtKB-UniPathway"/>
</dbReference>
<keyword evidence="4 6" id="KW-1133">Transmembrane helix</keyword>
<dbReference type="SUPFAM" id="SSF48317">
    <property type="entry name" value="Acid phosphatase/Vanadium-dependent haloperoxidase"/>
    <property type="match status" value="1"/>
</dbReference>
<organism evidence="8">
    <name type="scientific">Phallusia mammillata</name>
    <dbReference type="NCBI Taxonomy" id="59560"/>
    <lineage>
        <taxon>Eukaryota</taxon>
        <taxon>Metazoa</taxon>
        <taxon>Chordata</taxon>
        <taxon>Tunicata</taxon>
        <taxon>Ascidiacea</taxon>
        <taxon>Phlebobranchia</taxon>
        <taxon>Ascidiidae</taxon>
        <taxon>Phallusia</taxon>
    </lineage>
</organism>
<feature type="transmembrane region" description="Helical" evidence="6">
    <location>
        <begin position="222"/>
        <end position="241"/>
    </location>
</feature>
<dbReference type="Gene3D" id="1.20.144.10">
    <property type="entry name" value="Phosphatidic acid phosphatase type 2/haloperoxidase"/>
    <property type="match status" value="1"/>
</dbReference>
<proteinExistence type="evidence at transcript level"/>
<evidence type="ECO:0000256" key="6">
    <source>
        <dbReference type="SAM" id="Phobius"/>
    </source>
</evidence>
<dbReference type="Pfam" id="PF01569">
    <property type="entry name" value="PAP2"/>
    <property type="match status" value="1"/>
</dbReference>
<dbReference type="InterPro" id="IPR043216">
    <property type="entry name" value="PAP-like"/>
</dbReference>
<dbReference type="InterPro" id="IPR036938">
    <property type="entry name" value="PAP2/HPO_sf"/>
</dbReference>
<keyword evidence="3 6" id="KW-0812">Transmembrane</keyword>
<dbReference type="UniPathway" id="UPA00085"/>
<feature type="transmembrane region" description="Helical" evidence="6">
    <location>
        <begin position="192"/>
        <end position="210"/>
    </location>
</feature>
<protein>
    <submittedName>
        <fullName evidence="8">Phosphatidate phosphatase PPAPDC1B-like</fullName>
    </submittedName>
</protein>
<evidence type="ECO:0000256" key="4">
    <source>
        <dbReference type="ARBA" id="ARBA00022989"/>
    </source>
</evidence>
<sequence length="288" mass="32052">MFCSFGKQRLTYILAEVLVRFALIAIFFATERAQPFTRVIQPEEWWLYKNPHVDKTTVSTSRLFTVAICSPIVTILLFSGIFRDTRNDCIPGLLSSTLALALNGVVTNAIKLSVGRPRPDFFFRCFPDGKTPEGQPSTFDLECTGVADTIIEGRKSFPSGHSSFAFVSLGFCALYMAGKLQCFNSFGSGHTWRLLTSLSPLLLAMLVGISRTCDYMHHWQDVVIGSLIGLGIAYLCYRQYYPPLCDENCSRPLQRAQQELPKVKSVHDLYDAASSSGPLLPTNAVKHM</sequence>
<feature type="transmembrane region" description="Helical" evidence="6">
    <location>
        <begin position="94"/>
        <end position="114"/>
    </location>
</feature>
<dbReference type="SMART" id="SM00014">
    <property type="entry name" value="acidPPc"/>
    <property type="match status" value="1"/>
</dbReference>
<comment type="subcellular location">
    <subcellularLocation>
        <location evidence="1">Membrane</location>
        <topology evidence="1">Multi-pass membrane protein</topology>
    </subcellularLocation>
</comment>
<feature type="transmembrane region" description="Helical" evidence="6">
    <location>
        <begin position="12"/>
        <end position="30"/>
    </location>
</feature>
<evidence type="ECO:0000256" key="3">
    <source>
        <dbReference type="ARBA" id="ARBA00022692"/>
    </source>
</evidence>
<evidence type="ECO:0000256" key="5">
    <source>
        <dbReference type="ARBA" id="ARBA00023136"/>
    </source>
</evidence>
<evidence type="ECO:0000313" key="8">
    <source>
        <dbReference type="EMBL" id="CAB3265055.1"/>
    </source>
</evidence>
<dbReference type="GO" id="GO:0016020">
    <property type="term" value="C:membrane"/>
    <property type="evidence" value="ECO:0007669"/>
    <property type="project" value="UniProtKB-SubCell"/>
</dbReference>
<gene>
    <name evidence="8" type="primary">Ppapdc1b</name>
</gene>
<evidence type="ECO:0000256" key="1">
    <source>
        <dbReference type="ARBA" id="ARBA00004141"/>
    </source>
</evidence>
<dbReference type="EMBL" id="LR789193">
    <property type="protein sequence ID" value="CAB3265055.1"/>
    <property type="molecule type" value="mRNA"/>
</dbReference>
<dbReference type="AlphaFoldDB" id="A0A6F9DQ83"/>
<comment type="similarity">
    <text evidence="2">Belongs to the PA-phosphatase related phosphoesterase family.</text>
</comment>
<dbReference type="PANTHER" id="PTHR10165:SF35">
    <property type="entry name" value="RE23632P"/>
    <property type="match status" value="1"/>
</dbReference>
<evidence type="ECO:0000256" key="2">
    <source>
        <dbReference type="ARBA" id="ARBA00008816"/>
    </source>
</evidence>
<dbReference type="PANTHER" id="PTHR10165">
    <property type="entry name" value="LIPID PHOSPHATE PHOSPHATASE"/>
    <property type="match status" value="1"/>
</dbReference>
<dbReference type="InterPro" id="IPR000326">
    <property type="entry name" value="PAP2/HPO"/>
</dbReference>